<dbReference type="Pfam" id="PF12771">
    <property type="entry name" value="SusD-like_2"/>
    <property type="match status" value="1"/>
</dbReference>
<dbReference type="AlphaFoldDB" id="A0A7G5E4K4"/>
<keyword evidence="1" id="KW-0732">Signal</keyword>
<feature type="signal peptide" evidence="1">
    <location>
        <begin position="1"/>
        <end position="24"/>
    </location>
</feature>
<dbReference type="PROSITE" id="PS51257">
    <property type="entry name" value="PROKAR_LIPOPROTEIN"/>
    <property type="match status" value="1"/>
</dbReference>
<dbReference type="InterPro" id="IPR041662">
    <property type="entry name" value="SusD-like_2"/>
</dbReference>
<name>A0A7G5E4K4_9SPHI</name>
<evidence type="ECO:0000313" key="2">
    <source>
        <dbReference type="EMBL" id="QMV68929.1"/>
    </source>
</evidence>
<organism evidence="2 3">
    <name type="scientific">Sphingobacterium paramultivorum</name>
    <dbReference type="NCBI Taxonomy" id="2886510"/>
    <lineage>
        <taxon>Bacteria</taxon>
        <taxon>Pseudomonadati</taxon>
        <taxon>Bacteroidota</taxon>
        <taxon>Sphingobacteriia</taxon>
        <taxon>Sphingobacteriales</taxon>
        <taxon>Sphingobacteriaceae</taxon>
        <taxon>Sphingobacterium</taxon>
    </lineage>
</organism>
<dbReference type="Proteomes" id="UP000515450">
    <property type="component" value="Chromosome"/>
</dbReference>
<dbReference type="Gene3D" id="1.25.40.390">
    <property type="match status" value="1"/>
</dbReference>
<accession>A0A7G5E4K4</accession>
<feature type="chain" id="PRO_5028864375" evidence="1">
    <location>
        <begin position="25"/>
        <end position="524"/>
    </location>
</feature>
<gene>
    <name evidence="2" type="ORF">HS960_15250</name>
</gene>
<sequence length="524" mass="56909">MNNKIKYLSIAMSTLLVASSCKKALDINDNPNSPTQSTPELVLPQAMVATALSVPTYNTYGGRLVGYYATSGGVSGWGDMITYDFSTGFMTGLWSTPYNTLTDLQYVVDKAGEEKALFAQVAEILKVYNYANLVDTYNDIPYSEALKGAAILTPKYDKAADIYVDLAKKLDAATAFFKTATSTDAFKSADIIFKGNTTSWAKFANTLKLRLVLRAGSKAAFTNKTIDNIGVIESDVIVQPVFTKIAGKQNPMWNTWAYGADNAAVGTWGTQFIPTNYVMAFYDGFKITDGERASLVFANGISTNKNQLGNTDDPPAGIAPSAWVMRPVSGTISATNYRGLGVIKGPAAGQPLMLAAEGQFLAAEGVVKGLISGVTADTYFENGIKASYNYLYKNEADAATKTAAEAATYLQTYKTQNPDSYLVNFEKATSQEQKLEAIITQKYIALNFLFGHEAWNEYRRTGYPVISGLNTTANARTTFVSIASRATSADKLPTRILYPNTEFSYNAANVPNVDKYATKIFWAK</sequence>
<dbReference type="EMBL" id="CP058555">
    <property type="protein sequence ID" value="QMV68929.1"/>
    <property type="molecule type" value="Genomic_DNA"/>
</dbReference>
<protein>
    <submittedName>
        <fullName evidence="2">SusD/RagB family nutrient-binding outer membrane lipoprotein</fullName>
    </submittedName>
</protein>
<keyword evidence="2" id="KW-0449">Lipoprotein</keyword>
<reference evidence="2 3" key="1">
    <citation type="journal article" date="2020" name="G3 (Bethesda)">
        <title>CeMbio - The Caenorhabditis elegans Microbiome Resource.</title>
        <authorList>
            <person name="Dirksen P."/>
            <person name="Assie A."/>
            <person name="Zimmermann J."/>
            <person name="Zhang F."/>
            <person name="Tietje A.M."/>
            <person name="Marsh S.A."/>
            <person name="Felix M.A."/>
            <person name="Shapira M."/>
            <person name="Kaleta C."/>
            <person name="Schulenburg H."/>
            <person name="Samuel B."/>
        </authorList>
    </citation>
    <scope>NUCLEOTIDE SEQUENCE [LARGE SCALE GENOMIC DNA]</scope>
    <source>
        <strain evidence="2 3">BIGb0170</strain>
    </source>
</reference>
<dbReference type="InterPro" id="IPR011990">
    <property type="entry name" value="TPR-like_helical_dom_sf"/>
</dbReference>
<dbReference type="SUPFAM" id="SSF48452">
    <property type="entry name" value="TPR-like"/>
    <property type="match status" value="1"/>
</dbReference>
<evidence type="ECO:0000256" key="1">
    <source>
        <dbReference type="SAM" id="SignalP"/>
    </source>
</evidence>
<keyword evidence="3" id="KW-1185">Reference proteome</keyword>
<evidence type="ECO:0000313" key="3">
    <source>
        <dbReference type="Proteomes" id="UP000515450"/>
    </source>
</evidence>
<dbReference type="RefSeq" id="WP_182329933.1">
    <property type="nucleotide sequence ID" value="NZ_CP058555.1"/>
</dbReference>
<proteinExistence type="predicted"/>